<keyword evidence="2 3" id="KW-0560">Oxidoreductase</keyword>
<evidence type="ECO:0000313" key="8">
    <source>
        <dbReference type="Proteomes" id="UP001410648"/>
    </source>
</evidence>
<sequence length="455" mass="51276">MSIETIAKKQRNYFYQGETLSVDFRKKQLMKLKKTLIAHQDDIVEAVHKDFGKSSFETYVTEIQVVYDEINYMLKNLKKLAKPQKVRTPLLHFYSKSKIMHDPLGTVLIISPWNYPLALALTPLAGAIAAGNCAVIKPSEVSSHTSALISKIITENFDEQYLTVYEGEADTTQTLLKQGFDHCFFTGSTEVGKKIMQTASETLTPVTLELGGKSPCVVTEDADIVKAACRIVWGKFVNAGQTCIAPDFVLVHESVKHRLILMIQEVLRRFYGEQPLENDDYARIITEKHFDRLVGLMDNESILHGGEYSRDTLSIAPTLVDDPDWDSQIMTEEIFGPLLPIIGYDSIVDTVHTLQDRPKPLAFYLFTESEVYKEFVMGSLSFGGGCINDTLIHFANLNMPFGGVGHSGMGNYHGKYSFDTFTHSKSVTEKTTLFDIPLRYPPYSSKVMDWLKKMM</sequence>
<keyword evidence="8" id="KW-1185">Reference proteome</keyword>
<dbReference type="EMBL" id="BAAADA010000143">
    <property type="protein sequence ID" value="GAA0488634.1"/>
    <property type="molecule type" value="Genomic_DNA"/>
</dbReference>
<organism evidence="7 8">
    <name type="scientific">Alkalibacterium indicireducens</name>
    <dbReference type="NCBI Taxonomy" id="398758"/>
    <lineage>
        <taxon>Bacteria</taxon>
        <taxon>Bacillati</taxon>
        <taxon>Bacillota</taxon>
        <taxon>Bacilli</taxon>
        <taxon>Lactobacillales</taxon>
        <taxon>Carnobacteriaceae</taxon>
        <taxon>Alkalibacterium</taxon>
    </lineage>
</organism>
<proteinExistence type="inferred from homology"/>
<dbReference type="Gene3D" id="3.40.309.10">
    <property type="entry name" value="Aldehyde Dehydrogenase, Chain A, domain 2"/>
    <property type="match status" value="1"/>
</dbReference>
<dbReference type="Pfam" id="PF00171">
    <property type="entry name" value="Aldedh"/>
    <property type="match status" value="1"/>
</dbReference>
<protein>
    <recommendedName>
        <fullName evidence="3">Aldehyde dehydrogenase</fullName>
    </recommendedName>
</protein>
<dbReference type="InterPro" id="IPR012394">
    <property type="entry name" value="Aldehyde_DH_NAD(P)"/>
</dbReference>
<comment type="caution">
    <text evidence="7">The sequence shown here is derived from an EMBL/GenBank/DDBJ whole genome shotgun (WGS) entry which is preliminary data.</text>
</comment>
<dbReference type="Gene3D" id="3.40.605.10">
    <property type="entry name" value="Aldehyde Dehydrogenase, Chain A, domain 1"/>
    <property type="match status" value="1"/>
</dbReference>
<dbReference type="Proteomes" id="UP001410648">
    <property type="component" value="Unassembled WGS sequence"/>
</dbReference>
<dbReference type="InterPro" id="IPR029510">
    <property type="entry name" value="Ald_DH_CS_GLU"/>
</dbReference>
<evidence type="ECO:0000313" key="7">
    <source>
        <dbReference type="EMBL" id="GAA0488634.1"/>
    </source>
</evidence>
<dbReference type="PIRSF" id="PIRSF036492">
    <property type="entry name" value="ALDH"/>
    <property type="match status" value="1"/>
</dbReference>
<feature type="domain" description="Aldehyde dehydrogenase" evidence="6">
    <location>
        <begin position="6"/>
        <end position="427"/>
    </location>
</feature>
<dbReference type="PANTHER" id="PTHR43570">
    <property type="entry name" value="ALDEHYDE DEHYDROGENASE"/>
    <property type="match status" value="1"/>
</dbReference>
<comment type="similarity">
    <text evidence="1 3 5">Belongs to the aldehyde dehydrogenase family.</text>
</comment>
<dbReference type="RefSeq" id="WP_346025002.1">
    <property type="nucleotide sequence ID" value="NZ_BAAADA010000143.1"/>
</dbReference>
<evidence type="ECO:0000259" key="6">
    <source>
        <dbReference type="Pfam" id="PF00171"/>
    </source>
</evidence>
<dbReference type="SUPFAM" id="SSF53720">
    <property type="entry name" value="ALDH-like"/>
    <property type="match status" value="1"/>
</dbReference>
<dbReference type="PROSITE" id="PS00687">
    <property type="entry name" value="ALDEHYDE_DEHYDR_GLU"/>
    <property type="match status" value="1"/>
</dbReference>
<evidence type="ECO:0000256" key="1">
    <source>
        <dbReference type="ARBA" id="ARBA00009986"/>
    </source>
</evidence>
<evidence type="ECO:0000256" key="3">
    <source>
        <dbReference type="PIRNR" id="PIRNR036492"/>
    </source>
</evidence>
<evidence type="ECO:0000256" key="5">
    <source>
        <dbReference type="RuleBase" id="RU003345"/>
    </source>
</evidence>
<dbReference type="InterPro" id="IPR016163">
    <property type="entry name" value="Ald_DH_C"/>
</dbReference>
<dbReference type="InterPro" id="IPR015590">
    <property type="entry name" value="Aldehyde_DH_dom"/>
</dbReference>
<name>A0ABP3KWV9_9LACT</name>
<dbReference type="InterPro" id="IPR016161">
    <property type="entry name" value="Ald_DH/histidinol_DH"/>
</dbReference>
<gene>
    <name evidence="7" type="ORF">GCM10008936_15950</name>
</gene>
<dbReference type="InterPro" id="IPR016162">
    <property type="entry name" value="Ald_DH_N"/>
</dbReference>
<evidence type="ECO:0000256" key="4">
    <source>
        <dbReference type="PROSITE-ProRule" id="PRU10007"/>
    </source>
</evidence>
<dbReference type="CDD" id="cd07136">
    <property type="entry name" value="ALDH_YwdH-P39616"/>
    <property type="match status" value="1"/>
</dbReference>
<feature type="active site" evidence="4">
    <location>
        <position position="209"/>
    </location>
</feature>
<dbReference type="PANTHER" id="PTHR43570:SF16">
    <property type="entry name" value="ALDEHYDE DEHYDROGENASE TYPE III, ISOFORM Q"/>
    <property type="match status" value="1"/>
</dbReference>
<evidence type="ECO:0000256" key="2">
    <source>
        <dbReference type="ARBA" id="ARBA00023002"/>
    </source>
</evidence>
<dbReference type="PROSITE" id="PS00070">
    <property type="entry name" value="ALDEHYDE_DEHYDR_CYS"/>
    <property type="match status" value="1"/>
</dbReference>
<reference evidence="8" key="1">
    <citation type="journal article" date="2019" name="Int. J. Syst. Evol. Microbiol.">
        <title>The Global Catalogue of Microorganisms (GCM) 10K type strain sequencing project: providing services to taxonomists for standard genome sequencing and annotation.</title>
        <authorList>
            <consortium name="The Broad Institute Genomics Platform"/>
            <consortium name="The Broad Institute Genome Sequencing Center for Infectious Disease"/>
            <person name="Wu L."/>
            <person name="Ma J."/>
        </authorList>
    </citation>
    <scope>NUCLEOTIDE SEQUENCE [LARGE SCALE GENOMIC DNA]</scope>
    <source>
        <strain evidence="8">JCM 14232</strain>
    </source>
</reference>
<dbReference type="InterPro" id="IPR016160">
    <property type="entry name" value="Ald_DH_CS_CYS"/>
</dbReference>
<accession>A0ABP3KWV9</accession>